<dbReference type="InterPro" id="IPR008030">
    <property type="entry name" value="NmrA-like"/>
</dbReference>
<dbReference type="Proteomes" id="UP000030687">
    <property type="component" value="Unassembled WGS sequence"/>
</dbReference>
<name>V4T3K3_CITCL</name>
<dbReference type="InterPro" id="IPR050608">
    <property type="entry name" value="NmrA-type/Isoflavone_red_sf"/>
</dbReference>
<sequence length="173" mass="19463">MEGENASFGGTGYFGKYMVKASVFSGHKAYAYARPLEIYKEFQDIGVAIIEGELGEHEKKIVSIFKEVDVVISTVAYPQFRDQLKIDDAIKVAGNIKLKFPITFVSAHLYGAYFVNVLLRQSESQDEVVVYGSGATKVFYSPRLNSTYYKMQFRPKLIAFNNKSSLSRVLAKE</sequence>
<dbReference type="PANTHER" id="PTHR43349">
    <property type="entry name" value="PINORESINOL REDUCTASE-RELATED"/>
    <property type="match status" value="1"/>
</dbReference>
<reference evidence="2 3" key="1">
    <citation type="submission" date="2013-10" db="EMBL/GenBank/DDBJ databases">
        <authorList>
            <consortium name="International Citrus Genome Consortium"/>
            <person name="Jenkins J."/>
            <person name="Schmutz J."/>
            <person name="Prochnik S."/>
            <person name="Rokhsar D."/>
            <person name="Gmitter F."/>
            <person name="Ollitrault P."/>
            <person name="Machado M."/>
            <person name="Talon M."/>
            <person name="Wincker P."/>
            <person name="Jaillon O."/>
            <person name="Morgante M."/>
        </authorList>
    </citation>
    <scope>NUCLEOTIDE SEQUENCE</scope>
    <source>
        <strain evidence="3">cv. Clemenules</strain>
    </source>
</reference>
<dbReference type="EMBL" id="KI536661">
    <property type="protein sequence ID" value="ESR54773.1"/>
    <property type="molecule type" value="Genomic_DNA"/>
</dbReference>
<keyword evidence="3" id="KW-1185">Reference proteome</keyword>
<dbReference type="Gramene" id="ESR54773">
    <property type="protein sequence ID" value="ESR54773"/>
    <property type="gene ID" value="CICLE_v10023431mg"/>
</dbReference>
<evidence type="ECO:0000259" key="1">
    <source>
        <dbReference type="Pfam" id="PF05368"/>
    </source>
</evidence>
<dbReference type="KEGG" id="cic:CICLE_v10023431mg"/>
<organism evidence="2 3">
    <name type="scientific">Citrus clementina</name>
    <name type="common">Clementine</name>
    <name type="synonym">Citrus deliciosa x Citrus sinensis</name>
    <dbReference type="NCBI Taxonomy" id="85681"/>
    <lineage>
        <taxon>Eukaryota</taxon>
        <taxon>Viridiplantae</taxon>
        <taxon>Streptophyta</taxon>
        <taxon>Embryophyta</taxon>
        <taxon>Tracheophyta</taxon>
        <taxon>Spermatophyta</taxon>
        <taxon>Magnoliopsida</taxon>
        <taxon>eudicotyledons</taxon>
        <taxon>Gunneridae</taxon>
        <taxon>Pentapetalae</taxon>
        <taxon>rosids</taxon>
        <taxon>malvids</taxon>
        <taxon>Sapindales</taxon>
        <taxon>Rutaceae</taxon>
        <taxon>Aurantioideae</taxon>
        <taxon>Citrus</taxon>
    </lineage>
</organism>
<dbReference type="InParanoid" id="V4T3K3"/>
<gene>
    <name evidence="2" type="ORF">CICLE_v10023431mg</name>
</gene>
<protein>
    <recommendedName>
        <fullName evidence="1">NmrA-like domain-containing protein</fullName>
    </recommendedName>
</protein>
<dbReference type="eggNOG" id="ENOG502QU4V">
    <property type="taxonomic scope" value="Eukaryota"/>
</dbReference>
<dbReference type="AlphaFoldDB" id="V4T3K3"/>
<evidence type="ECO:0000313" key="2">
    <source>
        <dbReference type="EMBL" id="ESR54773.1"/>
    </source>
</evidence>
<accession>V4T3K3</accession>
<evidence type="ECO:0000313" key="3">
    <source>
        <dbReference type="Proteomes" id="UP000030687"/>
    </source>
</evidence>
<dbReference type="Pfam" id="PF05368">
    <property type="entry name" value="NmrA"/>
    <property type="match status" value="1"/>
</dbReference>
<proteinExistence type="predicted"/>
<feature type="domain" description="NmrA-like" evidence="1">
    <location>
        <begin position="8"/>
        <end position="108"/>
    </location>
</feature>
<dbReference type="InterPro" id="IPR036291">
    <property type="entry name" value="NAD(P)-bd_dom_sf"/>
</dbReference>
<dbReference type="PANTHER" id="PTHR43349:SF9">
    <property type="entry name" value="PHENYLCOUMARAN BENZYLIC ETHER REDUCTASE-LIKE PROTEIN"/>
    <property type="match status" value="1"/>
</dbReference>
<dbReference type="Gene3D" id="3.40.50.720">
    <property type="entry name" value="NAD(P)-binding Rossmann-like Domain"/>
    <property type="match status" value="1"/>
</dbReference>
<dbReference type="STRING" id="85681.V4T3K3"/>
<dbReference type="SUPFAM" id="SSF51735">
    <property type="entry name" value="NAD(P)-binding Rossmann-fold domains"/>
    <property type="match status" value="1"/>
</dbReference>